<feature type="transmembrane region" description="Helical" evidence="9">
    <location>
        <begin position="414"/>
        <end position="434"/>
    </location>
</feature>
<dbReference type="PROSITE" id="PS01023">
    <property type="entry name" value="PTR2_2"/>
    <property type="match status" value="1"/>
</dbReference>
<feature type="transmembrane region" description="Helical" evidence="9">
    <location>
        <begin position="252"/>
        <end position="272"/>
    </location>
</feature>
<feature type="transmembrane region" description="Helical" evidence="9">
    <location>
        <begin position="549"/>
        <end position="570"/>
    </location>
</feature>
<protein>
    <recommendedName>
        <fullName evidence="12">Solute carrier family 15 member 4</fullName>
    </recommendedName>
</protein>
<dbReference type="SUPFAM" id="SSF103473">
    <property type="entry name" value="MFS general substrate transporter"/>
    <property type="match status" value="1"/>
</dbReference>
<evidence type="ECO:0000256" key="6">
    <source>
        <dbReference type="ARBA" id="ARBA00023136"/>
    </source>
</evidence>
<comment type="caution">
    <text evidence="10">The sequence shown here is derived from an EMBL/GenBank/DDBJ whole genome shotgun (WGS) entry which is preliminary data.</text>
</comment>
<feature type="region of interest" description="Disordered" evidence="8">
    <location>
        <begin position="1"/>
        <end position="39"/>
    </location>
</feature>
<evidence type="ECO:0000256" key="7">
    <source>
        <dbReference type="RuleBase" id="RU003755"/>
    </source>
</evidence>
<proteinExistence type="inferred from homology"/>
<dbReference type="Gene3D" id="1.20.1250.20">
    <property type="entry name" value="MFS general substrate transporter like domains"/>
    <property type="match status" value="1"/>
</dbReference>
<dbReference type="Proteomes" id="UP001519460">
    <property type="component" value="Unassembled WGS sequence"/>
</dbReference>
<evidence type="ECO:0008006" key="12">
    <source>
        <dbReference type="Google" id="ProtNLM"/>
    </source>
</evidence>
<keyword evidence="3 7" id="KW-0812">Transmembrane</keyword>
<evidence type="ECO:0000256" key="1">
    <source>
        <dbReference type="ARBA" id="ARBA00004141"/>
    </source>
</evidence>
<gene>
    <name evidence="10" type="ORF">BaRGS_00034326</name>
</gene>
<keyword evidence="11" id="KW-1185">Reference proteome</keyword>
<sequence length="676" mass="75965">MSSPSDLSERRPLLHRNPNRRTSRSTVYATPPPASPAVLGERRARRRTRAASVFILLCLVFERIAFYGLAGNLVLFLNKDPFKWDSYYAVTASLFFFGVCFVTSLVGGWLADSIFGRFKAILFSFVIYISGYILMPFLSTKSGMIHGSKPETRNVSLPSVCKWVRSHDDNGTDNDTDPFDEPCAWLIYIVLTIIAIGTGFVKASIAPFGSDQVAREGQQVTLSFFNWFYWSVNIGALIGLGVITYVQQQHNFFFGYLTAAICLGVALVLFVLGRFFYTVRSPDGSVLTNIFRIIREAWRRKRQRRYAIRATGGTSDRVDEAEPAEAQISFLDYAKHRHGGVFHDALVNDVKELKKIICVFAVLIPYWVVYFQMQTTFLLQGLHMRLMYTHKSGSVHNLSAILQNATSTTDHPKIVAAWFSIFDVMVLIILLPLFDRIVYPRLERRGYPVSISHRILTGMVFAMLAMVIAGVVEYKRLEAFWPSHDQPCLNHSINQSIGGSVFYAADMSVLWQIPQYVLIGISEVFTSVAGLQFAVSVAPASMKGIIMGLFYLFSGIGSFLGTAIITILTVTNTWFHSLDYGNINCRGCNGTDDKHPSYFCHLDYYFYLLAGIELFGALMFMLVARKFQLDRHLRDSRARTPLVDASGEFLDPSSARRPSGALPHSIQRNVSEDLSS</sequence>
<evidence type="ECO:0000256" key="5">
    <source>
        <dbReference type="ARBA" id="ARBA00022989"/>
    </source>
</evidence>
<evidence type="ECO:0000256" key="4">
    <source>
        <dbReference type="ARBA" id="ARBA00022856"/>
    </source>
</evidence>
<feature type="compositionally biased region" description="Basic residues" evidence="8">
    <location>
        <begin position="13"/>
        <end position="23"/>
    </location>
</feature>
<keyword evidence="6 9" id="KW-0472">Membrane</keyword>
<dbReference type="InterPro" id="IPR018456">
    <property type="entry name" value="PTR2_symporter_CS"/>
</dbReference>
<feature type="transmembrane region" description="Helical" evidence="9">
    <location>
        <begin position="455"/>
        <end position="472"/>
    </location>
</feature>
<comment type="subcellular location">
    <subcellularLocation>
        <location evidence="1 7">Membrane</location>
        <topology evidence="1 7">Multi-pass membrane protein</topology>
    </subcellularLocation>
</comment>
<feature type="transmembrane region" description="Helical" evidence="9">
    <location>
        <begin position="87"/>
        <end position="111"/>
    </location>
</feature>
<evidence type="ECO:0000313" key="10">
    <source>
        <dbReference type="EMBL" id="KAK7474443.1"/>
    </source>
</evidence>
<comment type="similarity">
    <text evidence="2 7">Belongs to the major facilitator superfamily. Proton-dependent oligopeptide transporter (POT/PTR) (TC 2.A.17) family.</text>
</comment>
<evidence type="ECO:0000256" key="9">
    <source>
        <dbReference type="SAM" id="Phobius"/>
    </source>
</evidence>
<dbReference type="InterPro" id="IPR000109">
    <property type="entry name" value="POT_fam"/>
</dbReference>
<evidence type="ECO:0000313" key="11">
    <source>
        <dbReference type="Proteomes" id="UP001519460"/>
    </source>
</evidence>
<dbReference type="PANTHER" id="PTHR11654">
    <property type="entry name" value="OLIGOPEPTIDE TRANSPORTER-RELATED"/>
    <property type="match status" value="1"/>
</dbReference>
<feature type="transmembrane region" description="Helical" evidence="9">
    <location>
        <begin position="185"/>
        <end position="206"/>
    </location>
</feature>
<reference evidence="10 11" key="1">
    <citation type="journal article" date="2023" name="Sci. Data">
        <title>Genome assembly of the Korean intertidal mud-creeper Batillaria attramentaria.</title>
        <authorList>
            <person name="Patra A.K."/>
            <person name="Ho P.T."/>
            <person name="Jun S."/>
            <person name="Lee S.J."/>
            <person name="Kim Y."/>
            <person name="Won Y.J."/>
        </authorList>
    </citation>
    <scope>NUCLEOTIDE SEQUENCE [LARGE SCALE GENOMIC DNA]</scope>
    <source>
        <strain evidence="10">Wonlab-2016</strain>
    </source>
</reference>
<evidence type="ECO:0000256" key="8">
    <source>
        <dbReference type="SAM" id="MobiDB-lite"/>
    </source>
</evidence>
<dbReference type="GO" id="GO:0015833">
    <property type="term" value="P:peptide transport"/>
    <property type="evidence" value="ECO:0007669"/>
    <property type="project" value="UniProtKB-KW"/>
</dbReference>
<name>A0ABD0JHL6_9CAEN</name>
<dbReference type="InterPro" id="IPR036259">
    <property type="entry name" value="MFS_trans_sf"/>
</dbReference>
<accession>A0ABD0JHL6</accession>
<evidence type="ECO:0000256" key="2">
    <source>
        <dbReference type="ARBA" id="ARBA00005982"/>
    </source>
</evidence>
<evidence type="ECO:0000256" key="3">
    <source>
        <dbReference type="ARBA" id="ARBA00022692"/>
    </source>
</evidence>
<keyword evidence="4" id="KW-0571">Peptide transport</keyword>
<organism evidence="10 11">
    <name type="scientific">Batillaria attramentaria</name>
    <dbReference type="NCBI Taxonomy" id="370345"/>
    <lineage>
        <taxon>Eukaryota</taxon>
        <taxon>Metazoa</taxon>
        <taxon>Spiralia</taxon>
        <taxon>Lophotrochozoa</taxon>
        <taxon>Mollusca</taxon>
        <taxon>Gastropoda</taxon>
        <taxon>Caenogastropoda</taxon>
        <taxon>Sorbeoconcha</taxon>
        <taxon>Cerithioidea</taxon>
        <taxon>Batillariidae</taxon>
        <taxon>Batillaria</taxon>
    </lineage>
</organism>
<feature type="transmembrane region" description="Helical" evidence="9">
    <location>
        <begin position="51"/>
        <end position="75"/>
    </location>
</feature>
<feature type="compositionally biased region" description="Polar residues" evidence="8">
    <location>
        <begin position="666"/>
        <end position="676"/>
    </location>
</feature>
<feature type="transmembrane region" description="Helical" evidence="9">
    <location>
        <begin position="118"/>
        <end position="138"/>
    </location>
</feature>
<dbReference type="AlphaFoldDB" id="A0ABD0JHL6"/>
<keyword evidence="4" id="KW-0653">Protein transport</keyword>
<feature type="transmembrane region" description="Helical" evidence="9">
    <location>
        <begin position="356"/>
        <end position="373"/>
    </location>
</feature>
<feature type="transmembrane region" description="Helical" evidence="9">
    <location>
        <begin position="516"/>
        <end position="537"/>
    </location>
</feature>
<keyword evidence="5 9" id="KW-1133">Transmembrane helix</keyword>
<dbReference type="Pfam" id="PF00854">
    <property type="entry name" value="PTR2"/>
    <property type="match status" value="1"/>
</dbReference>
<feature type="transmembrane region" description="Helical" evidence="9">
    <location>
        <begin position="604"/>
        <end position="624"/>
    </location>
</feature>
<dbReference type="GO" id="GO:0016020">
    <property type="term" value="C:membrane"/>
    <property type="evidence" value="ECO:0007669"/>
    <property type="project" value="UniProtKB-SubCell"/>
</dbReference>
<dbReference type="EMBL" id="JACVVK020000437">
    <property type="protein sequence ID" value="KAK7474443.1"/>
    <property type="molecule type" value="Genomic_DNA"/>
</dbReference>
<feature type="transmembrane region" description="Helical" evidence="9">
    <location>
        <begin position="227"/>
        <end position="246"/>
    </location>
</feature>
<feature type="region of interest" description="Disordered" evidence="8">
    <location>
        <begin position="648"/>
        <end position="676"/>
    </location>
</feature>
<keyword evidence="7" id="KW-0813">Transport</keyword>